<dbReference type="InterPro" id="IPR035513">
    <property type="entry name" value="Invertase/methylesterase_inhib"/>
</dbReference>
<proteinExistence type="predicted"/>
<dbReference type="NCBIfam" id="TIGR01614">
    <property type="entry name" value="PME_inhib"/>
    <property type="match status" value="1"/>
</dbReference>
<dbReference type="PANTHER" id="PTHR31080">
    <property type="entry name" value="PECTINESTERASE INHIBITOR-LIKE"/>
    <property type="match status" value="1"/>
</dbReference>
<evidence type="ECO:0000256" key="1">
    <source>
        <dbReference type="ARBA" id="ARBA00022729"/>
    </source>
</evidence>
<dbReference type="Proteomes" id="UP001418222">
    <property type="component" value="Unassembled WGS sequence"/>
</dbReference>
<dbReference type="PANTHER" id="PTHR31080:SF87">
    <property type="entry name" value="PECTINESTERASE INHIBITOR 7"/>
    <property type="match status" value="1"/>
</dbReference>
<evidence type="ECO:0000313" key="3">
    <source>
        <dbReference type="EMBL" id="KAK8957618.1"/>
    </source>
</evidence>
<protein>
    <recommendedName>
        <fullName evidence="2">Pectinesterase inhibitor domain-containing protein</fullName>
    </recommendedName>
</protein>
<evidence type="ECO:0000259" key="2">
    <source>
        <dbReference type="SMART" id="SM00856"/>
    </source>
</evidence>
<comment type="caution">
    <text evidence="3">The sequence shown here is derived from an EMBL/GenBank/DDBJ whole genome shotgun (WGS) entry which is preliminary data.</text>
</comment>
<gene>
    <name evidence="3" type="ORF">KSP39_PZI000831</name>
</gene>
<keyword evidence="4" id="KW-1185">Reference proteome</keyword>
<dbReference type="SMART" id="SM00856">
    <property type="entry name" value="PMEI"/>
    <property type="match status" value="1"/>
</dbReference>
<keyword evidence="1" id="KW-0732">Signal</keyword>
<dbReference type="SUPFAM" id="SSF101148">
    <property type="entry name" value="Plant invertase/pectin methylesterase inhibitor"/>
    <property type="match status" value="1"/>
</dbReference>
<dbReference type="CDD" id="cd15798">
    <property type="entry name" value="PMEI-like_3"/>
    <property type="match status" value="1"/>
</dbReference>
<name>A0AAP0GFV6_9ASPA</name>
<dbReference type="AlphaFoldDB" id="A0AAP0GFV6"/>
<evidence type="ECO:0000313" key="4">
    <source>
        <dbReference type="Proteomes" id="UP001418222"/>
    </source>
</evidence>
<dbReference type="InterPro" id="IPR051955">
    <property type="entry name" value="PME_Inhibitor"/>
</dbReference>
<organism evidence="3 4">
    <name type="scientific">Platanthera zijinensis</name>
    <dbReference type="NCBI Taxonomy" id="2320716"/>
    <lineage>
        <taxon>Eukaryota</taxon>
        <taxon>Viridiplantae</taxon>
        <taxon>Streptophyta</taxon>
        <taxon>Embryophyta</taxon>
        <taxon>Tracheophyta</taxon>
        <taxon>Spermatophyta</taxon>
        <taxon>Magnoliopsida</taxon>
        <taxon>Liliopsida</taxon>
        <taxon>Asparagales</taxon>
        <taxon>Orchidaceae</taxon>
        <taxon>Orchidoideae</taxon>
        <taxon>Orchideae</taxon>
        <taxon>Orchidinae</taxon>
        <taxon>Platanthera</taxon>
    </lineage>
</organism>
<dbReference type="Gene3D" id="1.20.140.40">
    <property type="entry name" value="Invertase/pectin methylesterase inhibitor family protein"/>
    <property type="match status" value="1"/>
</dbReference>
<dbReference type="GO" id="GO:0004857">
    <property type="term" value="F:enzyme inhibitor activity"/>
    <property type="evidence" value="ECO:0007669"/>
    <property type="project" value="InterPro"/>
</dbReference>
<dbReference type="EMBL" id="JBBWWQ010000001">
    <property type="protein sequence ID" value="KAK8957618.1"/>
    <property type="molecule type" value="Genomic_DNA"/>
</dbReference>
<dbReference type="Pfam" id="PF04043">
    <property type="entry name" value="PMEI"/>
    <property type="match status" value="1"/>
</dbReference>
<accession>A0AAP0GFV6</accession>
<dbReference type="InterPro" id="IPR006501">
    <property type="entry name" value="Pectinesterase_inhib_dom"/>
</dbReference>
<sequence length="161" mass="17173">MLCFAPATSAPAPVNLSGHSPAVRQSPSQLARAALTAATERAITVSSFVRRMSAGGKRPSIARDGGAVRDCVETMGDTVDRLRSSVKEMELLGRYGSRSFKWHLSNVQTWVSAALTDENTCLESLSEDKSAAGVRTEIRRQIAGVSKLTSNALALVNKLDP</sequence>
<feature type="domain" description="Pectinesterase inhibitor" evidence="2">
    <location>
        <begin position="8"/>
        <end position="155"/>
    </location>
</feature>
<reference evidence="3 4" key="1">
    <citation type="journal article" date="2022" name="Nat. Plants">
        <title>Genomes of leafy and leafless Platanthera orchids illuminate the evolution of mycoheterotrophy.</title>
        <authorList>
            <person name="Li M.H."/>
            <person name="Liu K.W."/>
            <person name="Li Z."/>
            <person name="Lu H.C."/>
            <person name="Ye Q.L."/>
            <person name="Zhang D."/>
            <person name="Wang J.Y."/>
            <person name="Li Y.F."/>
            <person name="Zhong Z.M."/>
            <person name="Liu X."/>
            <person name="Yu X."/>
            <person name="Liu D.K."/>
            <person name="Tu X.D."/>
            <person name="Liu B."/>
            <person name="Hao Y."/>
            <person name="Liao X.Y."/>
            <person name="Jiang Y.T."/>
            <person name="Sun W.H."/>
            <person name="Chen J."/>
            <person name="Chen Y.Q."/>
            <person name="Ai Y."/>
            <person name="Zhai J.W."/>
            <person name="Wu S.S."/>
            <person name="Zhou Z."/>
            <person name="Hsiao Y.Y."/>
            <person name="Wu W.L."/>
            <person name="Chen Y.Y."/>
            <person name="Lin Y.F."/>
            <person name="Hsu J.L."/>
            <person name="Li C.Y."/>
            <person name="Wang Z.W."/>
            <person name="Zhao X."/>
            <person name="Zhong W.Y."/>
            <person name="Ma X.K."/>
            <person name="Ma L."/>
            <person name="Huang J."/>
            <person name="Chen G.Z."/>
            <person name="Huang M.Z."/>
            <person name="Huang L."/>
            <person name="Peng D.H."/>
            <person name="Luo Y.B."/>
            <person name="Zou S.Q."/>
            <person name="Chen S.P."/>
            <person name="Lan S."/>
            <person name="Tsai W.C."/>
            <person name="Van de Peer Y."/>
            <person name="Liu Z.J."/>
        </authorList>
    </citation>
    <scope>NUCLEOTIDE SEQUENCE [LARGE SCALE GENOMIC DNA]</scope>
    <source>
        <strain evidence="3">Lor287</strain>
    </source>
</reference>